<sequence>MHFAMPPRKTSRPPPYAARQSRGFGIPPALRNILRDRSRGLVVLILGFFTLFWLLGGMSGGERSAVKNTIVGSGAPVVIVTTIDPTADLRWVERIKKNREDYAKKHGYATFFPSTADYPLKKSPPSWAKVPALRHAMTLNPTSQFFWYLDSTALIANPSISLQSHILDKSRLEKLMIVNEPVVPPDSVIKTFGNLKGDRIDVIVSQDKEGLCVNSLFVKQGEWAKYFLDAWFDPIYRSYNFQKAEAHALEHIVQWHGTILAKLALVPQDLFNSYVTGPASPKNGQYKDGDLIASFPGCDKEKRDCAEEMEPTLAKLEGKDKD</sequence>
<accession>A0A9P4QT76</accession>
<evidence type="ECO:0000256" key="5">
    <source>
        <dbReference type="SAM" id="Phobius"/>
    </source>
</evidence>
<dbReference type="GO" id="GO:0000136">
    <property type="term" value="C:mannan polymerase complex"/>
    <property type="evidence" value="ECO:0007669"/>
    <property type="project" value="TreeGrafter"/>
</dbReference>
<dbReference type="InterPro" id="IPR008630">
    <property type="entry name" value="Glyco_trans_34"/>
</dbReference>
<dbReference type="EMBL" id="ML996216">
    <property type="protein sequence ID" value="KAF2730492.1"/>
    <property type="molecule type" value="Genomic_DNA"/>
</dbReference>
<name>A0A9P4QT76_9PLEO</name>
<feature type="transmembrane region" description="Helical" evidence="5">
    <location>
        <begin position="41"/>
        <end position="60"/>
    </location>
</feature>
<evidence type="ECO:0000256" key="3">
    <source>
        <dbReference type="ARBA" id="ARBA00022679"/>
    </source>
</evidence>
<protein>
    <submittedName>
        <fullName evidence="6">Alpha-1,6-mannosyltransferas-like protein subunit</fullName>
    </submittedName>
</protein>
<gene>
    <name evidence="6" type="ORF">EJ04DRAFT_579820</name>
</gene>
<keyword evidence="5" id="KW-0472">Membrane</keyword>
<dbReference type="AlphaFoldDB" id="A0A9P4QT76"/>
<dbReference type="FunFam" id="3.90.550.10:FF:000149">
    <property type="entry name" value="Alpha-1,6-mannosyltransferase subunit"/>
    <property type="match status" value="1"/>
</dbReference>
<proteinExistence type="inferred from homology"/>
<dbReference type="GO" id="GO:0006487">
    <property type="term" value="P:protein N-linked glycosylation"/>
    <property type="evidence" value="ECO:0007669"/>
    <property type="project" value="TreeGrafter"/>
</dbReference>
<dbReference type="Pfam" id="PF05637">
    <property type="entry name" value="Glyco_transf_34"/>
    <property type="match status" value="1"/>
</dbReference>
<evidence type="ECO:0000256" key="4">
    <source>
        <dbReference type="SAM" id="MobiDB-lite"/>
    </source>
</evidence>
<dbReference type="Gene3D" id="3.90.550.10">
    <property type="entry name" value="Spore Coat Polysaccharide Biosynthesis Protein SpsA, Chain A"/>
    <property type="match status" value="1"/>
</dbReference>
<keyword evidence="5" id="KW-1133">Transmembrane helix</keyword>
<evidence type="ECO:0000256" key="1">
    <source>
        <dbReference type="ARBA" id="ARBA00005664"/>
    </source>
</evidence>
<reference evidence="6" key="1">
    <citation type="journal article" date="2020" name="Stud. Mycol.">
        <title>101 Dothideomycetes genomes: a test case for predicting lifestyles and emergence of pathogens.</title>
        <authorList>
            <person name="Haridas S."/>
            <person name="Albert R."/>
            <person name="Binder M."/>
            <person name="Bloem J."/>
            <person name="Labutti K."/>
            <person name="Salamov A."/>
            <person name="Andreopoulos B."/>
            <person name="Baker S."/>
            <person name="Barry K."/>
            <person name="Bills G."/>
            <person name="Bluhm B."/>
            <person name="Cannon C."/>
            <person name="Castanera R."/>
            <person name="Culley D."/>
            <person name="Daum C."/>
            <person name="Ezra D."/>
            <person name="Gonzalez J."/>
            <person name="Henrissat B."/>
            <person name="Kuo A."/>
            <person name="Liang C."/>
            <person name="Lipzen A."/>
            <person name="Lutzoni F."/>
            <person name="Magnuson J."/>
            <person name="Mondo S."/>
            <person name="Nolan M."/>
            <person name="Ohm R."/>
            <person name="Pangilinan J."/>
            <person name="Park H.-J."/>
            <person name="Ramirez L."/>
            <person name="Alfaro M."/>
            <person name="Sun H."/>
            <person name="Tritt A."/>
            <person name="Yoshinaga Y."/>
            <person name="Zwiers L.-H."/>
            <person name="Turgeon B."/>
            <person name="Goodwin S."/>
            <person name="Spatafora J."/>
            <person name="Crous P."/>
            <person name="Grigoriev I."/>
        </authorList>
    </citation>
    <scope>NUCLEOTIDE SEQUENCE</scope>
    <source>
        <strain evidence="6">CBS 125425</strain>
    </source>
</reference>
<organism evidence="6 7">
    <name type="scientific">Polyplosphaeria fusca</name>
    <dbReference type="NCBI Taxonomy" id="682080"/>
    <lineage>
        <taxon>Eukaryota</taxon>
        <taxon>Fungi</taxon>
        <taxon>Dikarya</taxon>
        <taxon>Ascomycota</taxon>
        <taxon>Pezizomycotina</taxon>
        <taxon>Dothideomycetes</taxon>
        <taxon>Pleosporomycetidae</taxon>
        <taxon>Pleosporales</taxon>
        <taxon>Tetraplosphaeriaceae</taxon>
        <taxon>Polyplosphaeria</taxon>
    </lineage>
</organism>
<dbReference type="OrthoDB" id="205108at2759"/>
<dbReference type="Proteomes" id="UP000799444">
    <property type="component" value="Unassembled WGS sequence"/>
</dbReference>
<comment type="caution">
    <text evidence="6">The sequence shown here is derived from an EMBL/GenBank/DDBJ whole genome shotgun (WGS) entry which is preliminary data.</text>
</comment>
<dbReference type="PANTHER" id="PTHR31306">
    <property type="entry name" value="ALPHA-1,6-MANNOSYLTRANSFERASE MNN11-RELATED"/>
    <property type="match status" value="1"/>
</dbReference>
<dbReference type="GO" id="GO:0000009">
    <property type="term" value="F:alpha-1,6-mannosyltransferase activity"/>
    <property type="evidence" value="ECO:0007669"/>
    <property type="project" value="TreeGrafter"/>
</dbReference>
<feature type="region of interest" description="Disordered" evidence="4">
    <location>
        <begin position="1"/>
        <end position="22"/>
    </location>
</feature>
<keyword evidence="7" id="KW-1185">Reference proteome</keyword>
<keyword evidence="3" id="KW-0808">Transferase</keyword>
<evidence type="ECO:0000256" key="2">
    <source>
        <dbReference type="ARBA" id="ARBA00022676"/>
    </source>
</evidence>
<dbReference type="InterPro" id="IPR029044">
    <property type="entry name" value="Nucleotide-diphossugar_trans"/>
</dbReference>
<dbReference type="PANTHER" id="PTHR31306:SF10">
    <property type="entry name" value="ALPHA-1,6-MANNOSYLTRANSFERASE MNN11-RELATED"/>
    <property type="match status" value="1"/>
</dbReference>
<evidence type="ECO:0000313" key="7">
    <source>
        <dbReference type="Proteomes" id="UP000799444"/>
    </source>
</evidence>
<comment type="similarity">
    <text evidence="1">Belongs to the glycosyltransferase 34 family.</text>
</comment>
<keyword evidence="2" id="KW-0328">Glycosyltransferase</keyword>
<evidence type="ECO:0000313" key="6">
    <source>
        <dbReference type="EMBL" id="KAF2730492.1"/>
    </source>
</evidence>
<keyword evidence="5" id="KW-0812">Transmembrane</keyword>